<dbReference type="EMBL" id="BOML01000040">
    <property type="protein sequence ID" value="GIE03782.1"/>
    <property type="molecule type" value="Genomic_DNA"/>
</dbReference>
<dbReference type="Pfam" id="PF08447">
    <property type="entry name" value="PAS_3"/>
    <property type="match status" value="1"/>
</dbReference>
<gene>
    <name evidence="19" type="ORF">Adu01nite_51320</name>
</gene>
<evidence type="ECO:0000256" key="15">
    <source>
        <dbReference type="SAM" id="Coils"/>
    </source>
</evidence>
<keyword evidence="20" id="KW-1185">Reference proteome</keyword>
<dbReference type="InterPro" id="IPR013767">
    <property type="entry name" value="PAS_fold"/>
</dbReference>
<evidence type="ECO:0000256" key="12">
    <source>
        <dbReference type="ARBA" id="ARBA00023012"/>
    </source>
</evidence>
<comment type="catalytic activity">
    <reaction evidence="1">
        <text>ATP + protein L-histidine = ADP + protein N-phospho-L-histidine.</text>
        <dbReference type="EC" id="2.7.13.3"/>
    </reaction>
</comment>
<dbReference type="Gene3D" id="3.30.565.10">
    <property type="entry name" value="Histidine kinase-like ATPase, C-terminal domain"/>
    <property type="match status" value="1"/>
</dbReference>
<organism evidence="19 20">
    <name type="scientific">Paractinoplanes durhamensis</name>
    <dbReference type="NCBI Taxonomy" id="113563"/>
    <lineage>
        <taxon>Bacteria</taxon>
        <taxon>Bacillati</taxon>
        <taxon>Actinomycetota</taxon>
        <taxon>Actinomycetes</taxon>
        <taxon>Micromonosporales</taxon>
        <taxon>Micromonosporaceae</taxon>
        <taxon>Paractinoplanes</taxon>
    </lineage>
</organism>
<evidence type="ECO:0000256" key="5">
    <source>
        <dbReference type="ARBA" id="ARBA00022553"/>
    </source>
</evidence>
<dbReference type="InterPro" id="IPR035965">
    <property type="entry name" value="PAS-like_dom_sf"/>
</dbReference>
<evidence type="ECO:0000313" key="20">
    <source>
        <dbReference type="Proteomes" id="UP000637628"/>
    </source>
</evidence>
<dbReference type="Pfam" id="PF13185">
    <property type="entry name" value="GAF_2"/>
    <property type="match status" value="1"/>
</dbReference>
<dbReference type="InterPro" id="IPR050351">
    <property type="entry name" value="BphY/WalK/GraS-like"/>
</dbReference>
<dbReference type="InterPro" id="IPR013656">
    <property type="entry name" value="PAS_4"/>
</dbReference>
<dbReference type="NCBIfam" id="TIGR00229">
    <property type="entry name" value="sensory_box"/>
    <property type="match status" value="1"/>
</dbReference>
<evidence type="ECO:0000256" key="11">
    <source>
        <dbReference type="ARBA" id="ARBA00022989"/>
    </source>
</evidence>
<evidence type="ECO:0000259" key="17">
    <source>
        <dbReference type="PROSITE" id="PS50112"/>
    </source>
</evidence>
<dbReference type="InterPro" id="IPR000014">
    <property type="entry name" value="PAS"/>
</dbReference>
<dbReference type="InterPro" id="IPR001610">
    <property type="entry name" value="PAC"/>
</dbReference>
<evidence type="ECO:0000256" key="4">
    <source>
        <dbReference type="ARBA" id="ARBA00012438"/>
    </source>
</evidence>
<dbReference type="Gene3D" id="3.30.450.20">
    <property type="entry name" value="PAS domain"/>
    <property type="match status" value="3"/>
</dbReference>
<dbReference type="PRINTS" id="PR00344">
    <property type="entry name" value="BCTRLSENSOR"/>
</dbReference>
<evidence type="ECO:0000256" key="14">
    <source>
        <dbReference type="ARBA" id="ARBA00039401"/>
    </source>
</evidence>
<name>A0ABQ3Z1T0_9ACTN</name>
<evidence type="ECO:0000256" key="8">
    <source>
        <dbReference type="ARBA" id="ARBA00022741"/>
    </source>
</evidence>
<dbReference type="SUPFAM" id="SSF47384">
    <property type="entry name" value="Homodimeric domain of signal transducing histidine kinase"/>
    <property type="match status" value="1"/>
</dbReference>
<keyword evidence="6" id="KW-0808">Transferase</keyword>
<dbReference type="InterPro" id="IPR000700">
    <property type="entry name" value="PAS-assoc_C"/>
</dbReference>
<dbReference type="SMART" id="SM00387">
    <property type="entry name" value="HATPase_c"/>
    <property type="match status" value="1"/>
</dbReference>
<evidence type="ECO:0000256" key="9">
    <source>
        <dbReference type="ARBA" id="ARBA00022777"/>
    </source>
</evidence>
<dbReference type="InterPro" id="IPR003018">
    <property type="entry name" value="GAF"/>
</dbReference>
<feature type="domain" description="PAS" evidence="17">
    <location>
        <begin position="172"/>
        <end position="226"/>
    </location>
</feature>
<feature type="domain" description="PAC" evidence="18">
    <location>
        <begin position="690"/>
        <end position="740"/>
    </location>
</feature>
<evidence type="ECO:0000259" key="18">
    <source>
        <dbReference type="PROSITE" id="PS50113"/>
    </source>
</evidence>
<sequence length="987" mass="108050">MQHARILDRDRLSVLRATSLLAAGQVPSLDRLTGLAARLVGARVAMVTLIDADRQKFVSACGLPPALDERRESPLTYSICRYVVEDDAPLIVPDTGADERLRDNPAVTVLGAAAYTGFPLRAPDGHVLGSFCVIDDKVRDWTTDELATVSDLAAAAESEIALRLAHGEQTLAAARMRAVLASAHDAYVSIDPNGQVVAWNSAAERLFGWTAAEALGRSIDELIIPERFRAAHLAGMARVRETLHSELSGTRMQLSAIDRHGREFPAEMSLQVCFERDVPFFHAFLHDISDRIDALNELERRRQELDDEHTFLHSLLDNLDTGVAACDSDGSVTFFNRALREVHGRDAEAGESGESWAAQYDLYAPDGVTPLGADEVPLARAHAGEIVRGMHIVVRAEEGGQRRFVCNGRPIDTADGRRLGAVVAMHDITETHHVEELRRARHAVAQVLSEATSAEQAAIRAVTVITDQLGLACGEYWQVTDDREHIGRLCSHVTGGIDLSEFTGDEPLAFERGQGVPGLVWKRGAEVWMSEPPDDMVDKGRLEGAAIAGLRTAIAVPVRSGRRVLGVLAFYSSEELPHDPEISAMLDTVAAHLGRFVERRRAEDLTLALSEARRDFDRVIGQLNDYVWTVEVVPGEQGKLVYGSPNATGVFGGEPQADEGRATFIIDRTHPEDAHKIPVFHQTLGRGLPSELECRIVGYDGVVRWVWTRAQPRIVDGHILVDGISTNVTERRELAEQREQVLEQERQQVEQLRELDRMKDELAAVVIHELRNPLGVIRGYTEMLLENPRIDDLAHRYASVVERTTNHLQRLVDDLLDLARVDAGHLSVDPMPMPVGRLVYDVVDNHRPGAYAKKLMITERLDHDLPVLGDAQRLRQALDNLMSNAIKYTPEGGTVTVVAQQAGDRVVIEISDSGIGIPAEQYPHLFSRFFRASNATAQGIKGTGLGLAVTKAIVDAHHGTLVASPAPGGGTLFTLSLPLAAALESIS</sequence>
<evidence type="ECO:0000259" key="16">
    <source>
        <dbReference type="PROSITE" id="PS50109"/>
    </source>
</evidence>
<evidence type="ECO:0000256" key="6">
    <source>
        <dbReference type="ARBA" id="ARBA00022679"/>
    </source>
</evidence>
<proteinExistence type="predicted"/>
<dbReference type="PROSITE" id="PS50113">
    <property type="entry name" value="PAC"/>
    <property type="match status" value="1"/>
</dbReference>
<evidence type="ECO:0000256" key="10">
    <source>
        <dbReference type="ARBA" id="ARBA00022840"/>
    </source>
</evidence>
<feature type="domain" description="PAS" evidence="17">
    <location>
        <begin position="308"/>
        <end position="348"/>
    </location>
</feature>
<dbReference type="InterPro" id="IPR036097">
    <property type="entry name" value="HisK_dim/P_sf"/>
</dbReference>
<keyword evidence="9" id="KW-0418">Kinase</keyword>
<comment type="caution">
    <text evidence="19">The sequence shown here is derived from an EMBL/GenBank/DDBJ whole genome shotgun (WGS) entry which is preliminary data.</text>
</comment>
<keyword evidence="5" id="KW-0597">Phosphoprotein</keyword>
<feature type="domain" description="Histidine kinase" evidence="16">
    <location>
        <begin position="765"/>
        <end position="981"/>
    </location>
</feature>
<evidence type="ECO:0000256" key="3">
    <source>
        <dbReference type="ARBA" id="ARBA00004236"/>
    </source>
</evidence>
<feature type="coiled-coil region" evidence="15">
    <location>
        <begin position="288"/>
        <end position="315"/>
    </location>
</feature>
<keyword evidence="13" id="KW-0472">Membrane</keyword>
<dbReference type="SUPFAM" id="SSF55785">
    <property type="entry name" value="PYP-like sensor domain (PAS domain)"/>
    <property type="match status" value="3"/>
</dbReference>
<dbReference type="Gene3D" id="1.10.287.130">
    <property type="match status" value="1"/>
</dbReference>
<dbReference type="InterPro" id="IPR013655">
    <property type="entry name" value="PAS_fold_3"/>
</dbReference>
<dbReference type="CDD" id="cd00082">
    <property type="entry name" value="HisKA"/>
    <property type="match status" value="1"/>
</dbReference>
<evidence type="ECO:0000256" key="1">
    <source>
        <dbReference type="ARBA" id="ARBA00000085"/>
    </source>
</evidence>
<dbReference type="Proteomes" id="UP000637628">
    <property type="component" value="Unassembled WGS sequence"/>
</dbReference>
<accession>A0ABQ3Z1T0</accession>
<dbReference type="SUPFAM" id="SSF55874">
    <property type="entry name" value="ATPase domain of HSP90 chaperone/DNA topoisomerase II/histidine kinase"/>
    <property type="match status" value="1"/>
</dbReference>
<dbReference type="Pfam" id="PF00989">
    <property type="entry name" value="PAS"/>
    <property type="match status" value="1"/>
</dbReference>
<dbReference type="InterPro" id="IPR036890">
    <property type="entry name" value="HATPase_C_sf"/>
</dbReference>
<dbReference type="PANTHER" id="PTHR42878:SF7">
    <property type="entry name" value="SENSOR HISTIDINE KINASE GLRK"/>
    <property type="match status" value="1"/>
</dbReference>
<keyword evidence="7" id="KW-0812">Transmembrane</keyword>
<evidence type="ECO:0000313" key="19">
    <source>
        <dbReference type="EMBL" id="GIE03782.1"/>
    </source>
</evidence>
<dbReference type="PROSITE" id="PS50112">
    <property type="entry name" value="PAS"/>
    <property type="match status" value="2"/>
</dbReference>
<dbReference type="SMART" id="SM00091">
    <property type="entry name" value="PAS"/>
    <property type="match status" value="3"/>
</dbReference>
<evidence type="ECO:0000256" key="2">
    <source>
        <dbReference type="ARBA" id="ARBA00004141"/>
    </source>
</evidence>
<dbReference type="InterPro" id="IPR003661">
    <property type="entry name" value="HisK_dim/P_dom"/>
</dbReference>
<dbReference type="SMART" id="SM00388">
    <property type="entry name" value="HisKA"/>
    <property type="match status" value="1"/>
</dbReference>
<dbReference type="Pfam" id="PF01590">
    <property type="entry name" value="GAF"/>
    <property type="match status" value="1"/>
</dbReference>
<evidence type="ECO:0000256" key="7">
    <source>
        <dbReference type="ARBA" id="ARBA00022692"/>
    </source>
</evidence>
<dbReference type="InterPro" id="IPR029016">
    <property type="entry name" value="GAF-like_dom_sf"/>
</dbReference>
<reference evidence="19 20" key="1">
    <citation type="submission" date="2021-01" db="EMBL/GenBank/DDBJ databases">
        <title>Whole genome shotgun sequence of Actinoplanes durhamensis NBRC 14914.</title>
        <authorList>
            <person name="Komaki H."/>
            <person name="Tamura T."/>
        </authorList>
    </citation>
    <scope>NUCLEOTIDE SEQUENCE [LARGE SCALE GENOMIC DNA]</scope>
    <source>
        <strain evidence="19 20">NBRC 14914</strain>
    </source>
</reference>
<dbReference type="InterPro" id="IPR005467">
    <property type="entry name" value="His_kinase_dom"/>
</dbReference>
<dbReference type="SMART" id="SM00086">
    <property type="entry name" value="PAC"/>
    <property type="match status" value="2"/>
</dbReference>
<evidence type="ECO:0000256" key="13">
    <source>
        <dbReference type="ARBA" id="ARBA00023136"/>
    </source>
</evidence>
<dbReference type="Pfam" id="PF00512">
    <property type="entry name" value="HisKA"/>
    <property type="match status" value="1"/>
</dbReference>
<dbReference type="RefSeq" id="WP_203729992.1">
    <property type="nucleotide sequence ID" value="NZ_BAAATX010000007.1"/>
</dbReference>
<feature type="coiled-coil region" evidence="15">
    <location>
        <begin position="725"/>
        <end position="761"/>
    </location>
</feature>
<dbReference type="Pfam" id="PF08448">
    <property type="entry name" value="PAS_4"/>
    <property type="match status" value="1"/>
</dbReference>
<keyword evidence="8" id="KW-0547">Nucleotide-binding</keyword>
<dbReference type="CDD" id="cd00130">
    <property type="entry name" value="PAS"/>
    <property type="match status" value="1"/>
</dbReference>
<dbReference type="CDD" id="cd00075">
    <property type="entry name" value="HATPase"/>
    <property type="match status" value="1"/>
</dbReference>
<dbReference type="SMART" id="SM00065">
    <property type="entry name" value="GAF"/>
    <property type="match status" value="2"/>
</dbReference>
<dbReference type="SUPFAM" id="SSF55781">
    <property type="entry name" value="GAF domain-like"/>
    <property type="match status" value="2"/>
</dbReference>
<keyword evidence="12" id="KW-0902">Two-component regulatory system</keyword>
<keyword evidence="11" id="KW-1133">Transmembrane helix</keyword>
<dbReference type="InterPro" id="IPR004358">
    <property type="entry name" value="Sig_transdc_His_kin-like_C"/>
</dbReference>
<protein>
    <recommendedName>
        <fullName evidence="14">Sensor-like histidine kinase SenX3</fullName>
        <ecNumber evidence="4">2.7.13.3</ecNumber>
    </recommendedName>
</protein>
<keyword evidence="15" id="KW-0175">Coiled coil</keyword>
<dbReference type="Gene3D" id="3.30.450.40">
    <property type="match status" value="2"/>
</dbReference>
<keyword evidence="10" id="KW-0067">ATP-binding</keyword>
<dbReference type="PROSITE" id="PS50109">
    <property type="entry name" value="HIS_KIN"/>
    <property type="match status" value="1"/>
</dbReference>
<comment type="subcellular location">
    <subcellularLocation>
        <location evidence="3">Cell membrane</location>
    </subcellularLocation>
    <subcellularLocation>
        <location evidence="2">Membrane</location>
        <topology evidence="2">Multi-pass membrane protein</topology>
    </subcellularLocation>
</comment>
<dbReference type="InterPro" id="IPR003594">
    <property type="entry name" value="HATPase_dom"/>
</dbReference>
<dbReference type="EC" id="2.7.13.3" evidence="4"/>
<dbReference type="PANTHER" id="PTHR42878">
    <property type="entry name" value="TWO-COMPONENT HISTIDINE KINASE"/>
    <property type="match status" value="1"/>
</dbReference>
<dbReference type="Pfam" id="PF02518">
    <property type="entry name" value="HATPase_c"/>
    <property type="match status" value="1"/>
</dbReference>